<dbReference type="Gene3D" id="3.30.70.100">
    <property type="match status" value="1"/>
</dbReference>
<keyword evidence="2" id="KW-0560">Oxidoreductase</keyword>
<evidence type="ECO:0000313" key="2">
    <source>
        <dbReference type="EMBL" id="SHG31143.1"/>
    </source>
</evidence>
<proteinExistence type="predicted"/>
<dbReference type="PROSITE" id="PS51725">
    <property type="entry name" value="ABM"/>
    <property type="match status" value="1"/>
</dbReference>
<sequence length="103" mass="11247">MLTITAVIRAKKGQEDTMRRALLAVADNVRLNEPNTIGFFVSQDPADPCVFTTYERFVDQAAMDAHNNSEVVAHFFGIAKPILDGDVVLVTASEISAKAIPNR</sequence>
<dbReference type="Proteomes" id="UP000190675">
    <property type="component" value="Chromosome I"/>
</dbReference>
<dbReference type="AlphaFoldDB" id="A0A1M5ITP5"/>
<dbReference type="GO" id="GO:0004497">
    <property type="term" value="F:monooxygenase activity"/>
    <property type="evidence" value="ECO:0007669"/>
    <property type="project" value="UniProtKB-KW"/>
</dbReference>
<organism evidence="2 3">
    <name type="scientific">Bradyrhizobium erythrophlei</name>
    <dbReference type="NCBI Taxonomy" id="1437360"/>
    <lineage>
        <taxon>Bacteria</taxon>
        <taxon>Pseudomonadati</taxon>
        <taxon>Pseudomonadota</taxon>
        <taxon>Alphaproteobacteria</taxon>
        <taxon>Hyphomicrobiales</taxon>
        <taxon>Nitrobacteraceae</taxon>
        <taxon>Bradyrhizobium</taxon>
    </lineage>
</organism>
<dbReference type="InterPro" id="IPR011008">
    <property type="entry name" value="Dimeric_a/b-barrel"/>
</dbReference>
<evidence type="ECO:0000313" key="3">
    <source>
        <dbReference type="Proteomes" id="UP000190675"/>
    </source>
</evidence>
<reference evidence="2 3" key="1">
    <citation type="submission" date="2016-11" db="EMBL/GenBank/DDBJ databases">
        <authorList>
            <person name="Jaros S."/>
            <person name="Januszkiewicz K."/>
            <person name="Wedrychowicz H."/>
        </authorList>
    </citation>
    <scope>NUCLEOTIDE SEQUENCE [LARGE SCALE GENOMIC DNA]</scope>
    <source>
        <strain evidence="2 3">GAS242</strain>
    </source>
</reference>
<keyword evidence="2" id="KW-0503">Monooxygenase</keyword>
<dbReference type="OrthoDB" id="287932at2"/>
<dbReference type="Pfam" id="PF03992">
    <property type="entry name" value="ABM"/>
    <property type="match status" value="1"/>
</dbReference>
<feature type="domain" description="ABM" evidence="1">
    <location>
        <begin position="2"/>
        <end position="95"/>
    </location>
</feature>
<dbReference type="RefSeq" id="WP_079565630.1">
    <property type="nucleotide sequence ID" value="NZ_LT670818.1"/>
</dbReference>
<accession>A0A1M5ITP5</accession>
<dbReference type="InterPro" id="IPR007138">
    <property type="entry name" value="ABM_dom"/>
</dbReference>
<evidence type="ECO:0000259" key="1">
    <source>
        <dbReference type="PROSITE" id="PS51725"/>
    </source>
</evidence>
<gene>
    <name evidence="2" type="ORF">SAMN05444169_1767</name>
</gene>
<protein>
    <submittedName>
        <fullName evidence="2">Quinol monooxygenase YgiN</fullName>
    </submittedName>
</protein>
<dbReference type="SUPFAM" id="SSF54909">
    <property type="entry name" value="Dimeric alpha+beta barrel"/>
    <property type="match status" value="1"/>
</dbReference>
<dbReference type="EMBL" id="LT670818">
    <property type="protein sequence ID" value="SHG31143.1"/>
    <property type="molecule type" value="Genomic_DNA"/>
</dbReference>
<name>A0A1M5ITP5_9BRAD</name>